<dbReference type="Gene3D" id="2.30.42.10">
    <property type="match status" value="1"/>
</dbReference>
<keyword evidence="5" id="KW-1185">Reference proteome</keyword>
<dbReference type="EMBL" id="BJYZ01000025">
    <property type="protein sequence ID" value="GEO41006.1"/>
    <property type="molecule type" value="Genomic_DNA"/>
</dbReference>
<sequence>MVQSVVGVRAMVPSNARSAESLGTERSGSGVVIDSTGLIVTIGYLVMEASSVEVRNADGKTYPAEIVAYDQASGFGLLRGGYGFKAKPMRLGRSADVKVGDPMLALIHGGAEGVRATQLVSRREFAGYWEYLLDDALFTSPPVMEFGGAALVSPKGELIGVGSLFVHDAAPPLSMPGNMFIPVDVLRPILGDLIALGRNATPPRPWLGLTTNEEGDRLVIRKVTPGSPAETAGLRSNDAIVGVGGQPVSRLADLYRKIWALGEAGIRVPLDIRRGDRVETITVMSMDRYRHLRLNPTF</sequence>
<evidence type="ECO:0000313" key="5">
    <source>
        <dbReference type="Proteomes" id="UP000321523"/>
    </source>
</evidence>
<evidence type="ECO:0000259" key="3">
    <source>
        <dbReference type="PROSITE" id="PS50106"/>
    </source>
</evidence>
<evidence type="ECO:0000256" key="1">
    <source>
        <dbReference type="ARBA" id="ARBA00022670"/>
    </source>
</evidence>
<dbReference type="InterPro" id="IPR001940">
    <property type="entry name" value="Peptidase_S1C"/>
</dbReference>
<dbReference type="SMART" id="SM00228">
    <property type="entry name" value="PDZ"/>
    <property type="match status" value="1"/>
</dbReference>
<dbReference type="InterPro" id="IPR051201">
    <property type="entry name" value="Chloro_Bact_Ser_Proteases"/>
</dbReference>
<dbReference type="SUPFAM" id="SSF50494">
    <property type="entry name" value="Trypsin-like serine proteases"/>
    <property type="match status" value="1"/>
</dbReference>
<accession>A0A512DX29</accession>
<dbReference type="GO" id="GO:0004252">
    <property type="term" value="F:serine-type endopeptidase activity"/>
    <property type="evidence" value="ECO:0007669"/>
    <property type="project" value="InterPro"/>
</dbReference>
<dbReference type="AlphaFoldDB" id="A0A512DX29"/>
<dbReference type="Pfam" id="PF13365">
    <property type="entry name" value="Trypsin_2"/>
    <property type="match status" value="1"/>
</dbReference>
<evidence type="ECO:0000313" key="4">
    <source>
        <dbReference type="EMBL" id="GEO41006.1"/>
    </source>
</evidence>
<dbReference type="Gene3D" id="2.40.10.120">
    <property type="match status" value="1"/>
</dbReference>
<dbReference type="Proteomes" id="UP000321523">
    <property type="component" value="Unassembled WGS sequence"/>
</dbReference>
<dbReference type="PROSITE" id="PS50106">
    <property type="entry name" value="PDZ"/>
    <property type="match status" value="1"/>
</dbReference>
<dbReference type="PRINTS" id="PR00834">
    <property type="entry name" value="PROTEASES2C"/>
</dbReference>
<dbReference type="InterPro" id="IPR001478">
    <property type="entry name" value="PDZ"/>
</dbReference>
<keyword evidence="1 4" id="KW-0645">Protease</keyword>
<evidence type="ECO:0000256" key="2">
    <source>
        <dbReference type="ARBA" id="ARBA00022801"/>
    </source>
</evidence>
<organism evidence="4 5">
    <name type="scientific">Skermanella aerolata</name>
    <dbReference type="NCBI Taxonomy" id="393310"/>
    <lineage>
        <taxon>Bacteria</taxon>
        <taxon>Pseudomonadati</taxon>
        <taxon>Pseudomonadota</taxon>
        <taxon>Alphaproteobacteria</taxon>
        <taxon>Rhodospirillales</taxon>
        <taxon>Azospirillaceae</taxon>
        <taxon>Skermanella</taxon>
    </lineage>
</organism>
<name>A0A512DX29_9PROT</name>
<reference evidence="4 5" key="1">
    <citation type="submission" date="2019-07" db="EMBL/GenBank/DDBJ databases">
        <title>Whole genome shotgun sequence of Skermanella aerolata NBRC 106429.</title>
        <authorList>
            <person name="Hosoyama A."/>
            <person name="Uohara A."/>
            <person name="Ohji S."/>
            <person name="Ichikawa N."/>
        </authorList>
    </citation>
    <scope>NUCLEOTIDE SEQUENCE [LARGE SCALE GENOMIC DNA]</scope>
    <source>
        <strain evidence="4 5">NBRC 106429</strain>
    </source>
</reference>
<dbReference type="SUPFAM" id="SSF50156">
    <property type="entry name" value="PDZ domain-like"/>
    <property type="match status" value="1"/>
</dbReference>
<comment type="caution">
    <text evidence="4">The sequence shown here is derived from an EMBL/GenBank/DDBJ whole genome shotgun (WGS) entry which is preliminary data.</text>
</comment>
<proteinExistence type="predicted"/>
<dbReference type="InterPro" id="IPR009003">
    <property type="entry name" value="Peptidase_S1_PA"/>
</dbReference>
<keyword evidence="2" id="KW-0378">Hydrolase</keyword>
<dbReference type="InterPro" id="IPR036034">
    <property type="entry name" value="PDZ_sf"/>
</dbReference>
<dbReference type="PANTHER" id="PTHR43343:SF3">
    <property type="entry name" value="PROTEASE DO-LIKE 8, CHLOROPLASTIC"/>
    <property type="match status" value="1"/>
</dbReference>
<dbReference type="Pfam" id="PF13180">
    <property type="entry name" value="PDZ_2"/>
    <property type="match status" value="1"/>
</dbReference>
<dbReference type="GO" id="GO:0006508">
    <property type="term" value="P:proteolysis"/>
    <property type="evidence" value="ECO:0007669"/>
    <property type="project" value="UniProtKB-KW"/>
</dbReference>
<feature type="domain" description="PDZ" evidence="3">
    <location>
        <begin position="193"/>
        <end position="276"/>
    </location>
</feature>
<gene>
    <name evidence="4" type="ORF">SAE02_51540</name>
</gene>
<dbReference type="PANTHER" id="PTHR43343">
    <property type="entry name" value="PEPTIDASE S12"/>
    <property type="match status" value="1"/>
</dbReference>
<protein>
    <submittedName>
        <fullName evidence="4">Serine protease</fullName>
    </submittedName>
</protein>